<organism evidence="2 3">
    <name type="scientific">Daphnia galeata</name>
    <dbReference type="NCBI Taxonomy" id="27404"/>
    <lineage>
        <taxon>Eukaryota</taxon>
        <taxon>Metazoa</taxon>
        <taxon>Ecdysozoa</taxon>
        <taxon>Arthropoda</taxon>
        <taxon>Crustacea</taxon>
        <taxon>Branchiopoda</taxon>
        <taxon>Diplostraca</taxon>
        <taxon>Cladocera</taxon>
        <taxon>Anomopoda</taxon>
        <taxon>Daphniidae</taxon>
        <taxon>Daphnia</taxon>
    </lineage>
</organism>
<name>A0A8J2RG34_9CRUS</name>
<dbReference type="Proteomes" id="UP000789390">
    <property type="component" value="Unassembled WGS sequence"/>
</dbReference>
<gene>
    <name evidence="2" type="ORF">DGAL_LOCUS2178</name>
</gene>
<dbReference type="EMBL" id="CAKKLH010000029">
    <property type="protein sequence ID" value="CAH0100006.1"/>
    <property type="molecule type" value="Genomic_DNA"/>
</dbReference>
<feature type="compositionally biased region" description="Basic residues" evidence="1">
    <location>
        <begin position="116"/>
        <end position="126"/>
    </location>
</feature>
<reference evidence="2" key="1">
    <citation type="submission" date="2021-11" db="EMBL/GenBank/DDBJ databases">
        <authorList>
            <person name="Schell T."/>
        </authorList>
    </citation>
    <scope>NUCLEOTIDE SEQUENCE</scope>
    <source>
        <strain evidence="2">M5</strain>
    </source>
</reference>
<dbReference type="Pfam" id="PF14223">
    <property type="entry name" value="Retrotran_gag_2"/>
    <property type="match status" value="1"/>
</dbReference>
<keyword evidence="3" id="KW-1185">Reference proteome</keyword>
<evidence type="ECO:0000313" key="3">
    <source>
        <dbReference type="Proteomes" id="UP000789390"/>
    </source>
</evidence>
<accession>A0A8J2RG34</accession>
<protein>
    <submittedName>
        <fullName evidence="2">Uncharacterized protein</fullName>
    </submittedName>
</protein>
<feature type="compositionally biased region" description="Polar residues" evidence="1">
    <location>
        <begin position="91"/>
        <end position="104"/>
    </location>
</feature>
<evidence type="ECO:0000313" key="2">
    <source>
        <dbReference type="EMBL" id="CAH0100006.1"/>
    </source>
</evidence>
<comment type="caution">
    <text evidence="2">The sequence shown here is derived from an EMBL/GenBank/DDBJ whole genome shotgun (WGS) entry which is preliminary data.</text>
</comment>
<feature type="region of interest" description="Disordered" evidence="1">
    <location>
        <begin position="91"/>
        <end position="157"/>
    </location>
</feature>
<proteinExistence type="predicted"/>
<evidence type="ECO:0000256" key="1">
    <source>
        <dbReference type="SAM" id="MobiDB-lite"/>
    </source>
</evidence>
<dbReference type="AlphaFoldDB" id="A0A8J2RG34"/>
<sequence>MSHINGVLAFTNKLREIGKPMQELHIINIILSSLPESYARARSNWNTIPVAERTVINLTGKLKAEEKIIACYSKPVQTEIAFLAAGQNDNATQNTTGQASNSRHTNSHNKYEGRGNFHKVKRGRVEKHRDGRRVNFNPQGFSYKTPNPDSSSTPAEKADREFDCLFCELYTHKTKDCNKMSRAKQASQHK</sequence>
<dbReference type="OrthoDB" id="6341810at2759"/>
<feature type="compositionally biased region" description="Polar residues" evidence="1">
    <location>
        <begin position="136"/>
        <end position="154"/>
    </location>
</feature>